<dbReference type="GO" id="GO:0008757">
    <property type="term" value="F:S-adenosylmethionine-dependent methyltransferase activity"/>
    <property type="evidence" value="ECO:0007669"/>
    <property type="project" value="InterPro"/>
</dbReference>
<accession>B8HND3</accession>
<dbReference type="AlphaFoldDB" id="B8HND3"/>
<proteinExistence type="predicted"/>
<keyword evidence="2" id="KW-0489">Methyltransferase</keyword>
<name>B8HND3_CYAP4</name>
<reference evidence="2" key="1">
    <citation type="submission" date="2009-01" db="EMBL/GenBank/DDBJ databases">
        <title>Complete sequence of chromosome Cyanothece sp. PCC 7425.</title>
        <authorList>
            <consortium name="US DOE Joint Genome Institute"/>
            <person name="Lucas S."/>
            <person name="Copeland A."/>
            <person name="Lapidus A."/>
            <person name="Glavina del Rio T."/>
            <person name="Dalin E."/>
            <person name="Tice H."/>
            <person name="Bruce D."/>
            <person name="Goodwin L."/>
            <person name="Pitluck S."/>
            <person name="Sims D."/>
            <person name="Meineke L."/>
            <person name="Brettin T."/>
            <person name="Detter J.C."/>
            <person name="Han C."/>
            <person name="Larimer F."/>
            <person name="Land M."/>
            <person name="Hauser L."/>
            <person name="Kyrpides N."/>
            <person name="Ovchinnikova G."/>
            <person name="Liberton M."/>
            <person name="Stoeckel J."/>
            <person name="Banerjee A."/>
            <person name="Singh A."/>
            <person name="Page L."/>
            <person name="Sato H."/>
            <person name="Zhao L."/>
            <person name="Sherman L."/>
            <person name="Pakrasi H."/>
            <person name="Richardson P."/>
        </authorList>
    </citation>
    <scope>NUCLEOTIDE SEQUENCE</scope>
    <source>
        <strain evidence="2">PCC 7425</strain>
    </source>
</reference>
<sequence length="222" mass="25552">MLSRRAKAIFYQLASPLMRINALSYRYFRAPRESVLKVHLGPGQANYIEGYLNVDANIFTAKCDLWADLRNPLPFHDESVDCFYSHHVIEHLPNLQTHFREVYRCLKPGGVYRVGGPNGDSAIIKFLEKDTRWFSDFPDKRTSIGGRLENFIFCRGEHLTILTFSFLDELCKDNGFTSVKLYKPVKETGYPELFNSCLSKEYESDFDVPHTLIVEAVKPGKD</sequence>
<evidence type="ECO:0000259" key="1">
    <source>
        <dbReference type="Pfam" id="PF08241"/>
    </source>
</evidence>
<organism evidence="2">
    <name type="scientific">Cyanothece sp. (strain PCC 7425 / ATCC 29141)</name>
    <dbReference type="NCBI Taxonomy" id="395961"/>
    <lineage>
        <taxon>Bacteria</taxon>
        <taxon>Bacillati</taxon>
        <taxon>Cyanobacteriota</taxon>
        <taxon>Cyanophyceae</taxon>
        <taxon>Gomontiellales</taxon>
        <taxon>Cyanothecaceae</taxon>
        <taxon>Cyanothece</taxon>
    </lineage>
</organism>
<dbReference type="eggNOG" id="COG4627">
    <property type="taxonomic scope" value="Bacteria"/>
</dbReference>
<dbReference type="GO" id="GO:0032259">
    <property type="term" value="P:methylation"/>
    <property type="evidence" value="ECO:0007669"/>
    <property type="project" value="UniProtKB-KW"/>
</dbReference>
<dbReference type="Gene3D" id="3.40.50.150">
    <property type="entry name" value="Vaccinia Virus protein VP39"/>
    <property type="match status" value="1"/>
</dbReference>
<keyword evidence="2" id="KW-0808">Transferase</keyword>
<dbReference type="KEGG" id="cyn:Cyan7425_4962"/>
<protein>
    <submittedName>
        <fullName evidence="2">Methyltransferase type 11</fullName>
    </submittedName>
</protein>
<dbReference type="OrthoDB" id="457170at2"/>
<evidence type="ECO:0000313" key="2">
    <source>
        <dbReference type="EMBL" id="ACL47260.1"/>
    </source>
</evidence>
<dbReference type="STRING" id="395961.Cyan7425_4962"/>
<dbReference type="InterPro" id="IPR013216">
    <property type="entry name" value="Methyltransf_11"/>
</dbReference>
<dbReference type="HOGENOM" id="CLU_1238201_0_0_3"/>
<feature type="domain" description="Methyltransferase type 11" evidence="1">
    <location>
        <begin position="67"/>
        <end position="112"/>
    </location>
</feature>
<dbReference type="SUPFAM" id="SSF53335">
    <property type="entry name" value="S-adenosyl-L-methionine-dependent methyltransferases"/>
    <property type="match status" value="1"/>
</dbReference>
<dbReference type="CDD" id="cd02440">
    <property type="entry name" value="AdoMet_MTases"/>
    <property type="match status" value="1"/>
</dbReference>
<dbReference type="Pfam" id="PF08241">
    <property type="entry name" value="Methyltransf_11"/>
    <property type="match status" value="1"/>
</dbReference>
<dbReference type="InterPro" id="IPR029063">
    <property type="entry name" value="SAM-dependent_MTases_sf"/>
</dbReference>
<gene>
    <name evidence="2" type="ordered locus">Cyan7425_4962</name>
</gene>
<dbReference type="EMBL" id="CP001344">
    <property type="protein sequence ID" value="ACL47260.1"/>
    <property type="molecule type" value="Genomic_DNA"/>
</dbReference>